<dbReference type="InterPro" id="IPR013549">
    <property type="entry name" value="DUF1731"/>
</dbReference>
<dbReference type="RefSeq" id="WP_126751685.1">
    <property type="nucleotide sequence ID" value="NZ_JBHUMT010000016.1"/>
</dbReference>
<dbReference type="EMBL" id="PIQA01000001">
    <property type="protein sequence ID" value="RUO68066.1"/>
    <property type="molecule type" value="Genomic_DNA"/>
</dbReference>
<proteinExistence type="inferred from homology"/>
<accession>A0A432YXK7</accession>
<feature type="domain" description="DUF1731" evidence="3">
    <location>
        <begin position="249"/>
        <end position="293"/>
    </location>
</feature>
<dbReference type="Pfam" id="PF01370">
    <property type="entry name" value="Epimerase"/>
    <property type="match status" value="1"/>
</dbReference>
<dbReference type="SUPFAM" id="SSF51735">
    <property type="entry name" value="NAD(P)-binding Rossmann-fold domains"/>
    <property type="match status" value="1"/>
</dbReference>
<sequence length="296" mass="32624">MNILMTGGTGLIGSAFIRTYRSEHKFTVTTRNKERARKLLGDDVTLLSSVDEVADIGQFDAVINLQGEGIADKRWSDSRKQALKDSRWQVTEKLAAMIKGAETPPKVFLSGSAIGYYGPRDSSPVNEEGKPEHTDFAVTLCQEWERRALAAEKATRVVLLRTGVVLAKDEGALAKMLPPYKFGLGGPLGEGKQMMSWIQLEDMIRALQYLLEHDNLSGPVNMTAPGPVANEAFSRTLASVLNKPHFMRVPAFVLKLGLGEMSSMLLEGQAVVPDKLRNHGFEFKYPTVREAFQVSV</sequence>
<dbReference type="AlphaFoldDB" id="A0A432YXK7"/>
<protein>
    <submittedName>
        <fullName evidence="4">TIGR01777 family protein</fullName>
    </submittedName>
</protein>
<evidence type="ECO:0000259" key="3">
    <source>
        <dbReference type="Pfam" id="PF08338"/>
    </source>
</evidence>
<dbReference type="InterPro" id="IPR036291">
    <property type="entry name" value="NAD(P)-bd_dom_sf"/>
</dbReference>
<dbReference type="CDD" id="cd05242">
    <property type="entry name" value="SDR_a8"/>
    <property type="match status" value="1"/>
</dbReference>
<dbReference type="Gene3D" id="3.40.50.720">
    <property type="entry name" value="NAD(P)-binding Rossmann-like Domain"/>
    <property type="match status" value="1"/>
</dbReference>
<organism evidence="4 5">
    <name type="scientific">Idiomarina piscisalsi</name>
    <dbReference type="NCBI Taxonomy" id="1096243"/>
    <lineage>
        <taxon>Bacteria</taxon>
        <taxon>Pseudomonadati</taxon>
        <taxon>Pseudomonadota</taxon>
        <taxon>Gammaproteobacteria</taxon>
        <taxon>Alteromonadales</taxon>
        <taxon>Idiomarinaceae</taxon>
        <taxon>Idiomarina</taxon>
    </lineage>
</organism>
<name>A0A432YXK7_9GAMM</name>
<dbReference type="PANTHER" id="PTHR11092:SF0">
    <property type="entry name" value="EPIMERASE FAMILY PROTEIN SDR39U1"/>
    <property type="match status" value="1"/>
</dbReference>
<evidence type="ECO:0000313" key="5">
    <source>
        <dbReference type="Proteomes" id="UP000288361"/>
    </source>
</evidence>
<dbReference type="PANTHER" id="PTHR11092">
    <property type="entry name" value="SUGAR NUCLEOTIDE EPIMERASE RELATED"/>
    <property type="match status" value="1"/>
</dbReference>
<comment type="caution">
    <text evidence="4">The sequence shown here is derived from an EMBL/GenBank/DDBJ whole genome shotgun (WGS) entry which is preliminary data.</text>
</comment>
<dbReference type="Pfam" id="PF08338">
    <property type="entry name" value="DUF1731"/>
    <property type="match status" value="1"/>
</dbReference>
<gene>
    <name evidence="4" type="ORF">CWI73_04220</name>
</gene>
<feature type="domain" description="NAD-dependent epimerase/dehydratase" evidence="2">
    <location>
        <begin position="3"/>
        <end position="214"/>
    </location>
</feature>
<reference evidence="4 5" key="1">
    <citation type="journal article" date="2011" name="Front. Microbiol.">
        <title>Genomic signatures of strain selection and enhancement in Bacillus atrophaeus var. globigii, a historical biowarfare simulant.</title>
        <authorList>
            <person name="Gibbons H.S."/>
            <person name="Broomall S.M."/>
            <person name="McNew L.A."/>
            <person name="Daligault H."/>
            <person name="Chapman C."/>
            <person name="Bruce D."/>
            <person name="Karavis M."/>
            <person name="Krepps M."/>
            <person name="McGregor P.A."/>
            <person name="Hong C."/>
            <person name="Park K.H."/>
            <person name="Akmal A."/>
            <person name="Feldman A."/>
            <person name="Lin J.S."/>
            <person name="Chang W.E."/>
            <person name="Higgs B.W."/>
            <person name="Demirev P."/>
            <person name="Lindquist J."/>
            <person name="Liem A."/>
            <person name="Fochler E."/>
            <person name="Read T.D."/>
            <person name="Tapia R."/>
            <person name="Johnson S."/>
            <person name="Bishop-Lilly K.A."/>
            <person name="Detter C."/>
            <person name="Han C."/>
            <person name="Sozhamannan S."/>
            <person name="Rosenzweig C.N."/>
            <person name="Skowronski E.W."/>
        </authorList>
    </citation>
    <scope>NUCLEOTIDE SEQUENCE [LARGE SCALE GENOMIC DNA]</scope>
    <source>
        <strain evidence="4 5">TPS4-2</strain>
    </source>
</reference>
<dbReference type="NCBIfam" id="TIGR01777">
    <property type="entry name" value="yfcH"/>
    <property type="match status" value="1"/>
</dbReference>
<evidence type="ECO:0000259" key="2">
    <source>
        <dbReference type="Pfam" id="PF01370"/>
    </source>
</evidence>
<comment type="similarity">
    <text evidence="1">Belongs to the NAD(P)-dependent epimerase/dehydratase family. SDR39U1 subfamily.</text>
</comment>
<evidence type="ECO:0000256" key="1">
    <source>
        <dbReference type="ARBA" id="ARBA00009353"/>
    </source>
</evidence>
<evidence type="ECO:0000313" key="4">
    <source>
        <dbReference type="EMBL" id="RUO68066.1"/>
    </source>
</evidence>
<dbReference type="InterPro" id="IPR001509">
    <property type="entry name" value="Epimerase_deHydtase"/>
</dbReference>
<dbReference type="Proteomes" id="UP000288361">
    <property type="component" value="Unassembled WGS sequence"/>
</dbReference>
<dbReference type="InterPro" id="IPR010099">
    <property type="entry name" value="SDR39U1"/>
</dbReference>